<evidence type="ECO:0000313" key="7">
    <source>
        <dbReference type="Proteomes" id="UP000249818"/>
    </source>
</evidence>
<dbReference type="SMART" id="SM00525">
    <property type="entry name" value="FES"/>
    <property type="match status" value="1"/>
</dbReference>
<keyword evidence="3" id="KW-0408">Iron</keyword>
<dbReference type="GO" id="GO:0046872">
    <property type="term" value="F:metal ion binding"/>
    <property type="evidence" value="ECO:0007669"/>
    <property type="project" value="UniProtKB-KW"/>
</dbReference>
<dbReference type="GO" id="GO:0016787">
    <property type="term" value="F:hydrolase activity"/>
    <property type="evidence" value="ECO:0007669"/>
    <property type="project" value="UniProtKB-ARBA"/>
</dbReference>
<evidence type="ECO:0000256" key="2">
    <source>
        <dbReference type="ARBA" id="ARBA00022723"/>
    </source>
</evidence>
<dbReference type="SMART" id="SM00478">
    <property type="entry name" value="ENDO3c"/>
    <property type="match status" value="1"/>
</dbReference>
<dbReference type="Gene3D" id="1.10.1670.10">
    <property type="entry name" value="Helix-hairpin-Helix base-excision DNA repair enzymes (C-terminal)"/>
    <property type="match status" value="1"/>
</dbReference>
<dbReference type="GO" id="GO:0140097">
    <property type="term" value="F:catalytic activity, acting on DNA"/>
    <property type="evidence" value="ECO:0007669"/>
    <property type="project" value="UniProtKB-ARBA"/>
</dbReference>
<name>A0A2X3L0I9_9BACT</name>
<dbReference type="InterPro" id="IPR023170">
    <property type="entry name" value="HhH_base_excis_C"/>
</dbReference>
<dbReference type="GO" id="GO:0006284">
    <property type="term" value="P:base-excision repair"/>
    <property type="evidence" value="ECO:0007669"/>
    <property type="project" value="InterPro"/>
</dbReference>
<keyword evidence="2" id="KW-0479">Metal-binding</keyword>
<evidence type="ECO:0000256" key="4">
    <source>
        <dbReference type="ARBA" id="ARBA00023014"/>
    </source>
</evidence>
<dbReference type="GO" id="GO:0051539">
    <property type="term" value="F:4 iron, 4 sulfur cluster binding"/>
    <property type="evidence" value="ECO:0007669"/>
    <property type="project" value="InterPro"/>
</dbReference>
<sequence length="239" mass="26908">MALLRSARCCPLARAPLSFPIMDRAAHMVEVADRLRRRFGPVDHGDPEPPLDLLVRTILSQNTSDRNRDRAYAELRCRFPTWEDVLAAPPREVAGAIQGAGLHHQRAKRLHAVLARLRDERGTLTLDFLAQLPDEEAVQWLLSLPGVGKKTAYVVLLFGFGRPFFPVDTHISRVTKRLGLTDETGDPHDALAPLVPPGQERELHLHLIRLGREVCRPRQPRCPACPLRDVCPYGQKETR</sequence>
<accession>A0A2X3L0I9</accession>
<organism evidence="6 7">
    <name type="scientific">Candidatus Bipolaricaulis anaerobius</name>
    <dbReference type="NCBI Taxonomy" id="2026885"/>
    <lineage>
        <taxon>Bacteria</taxon>
        <taxon>Candidatus Bipolaricaulota</taxon>
        <taxon>Candidatus Bipolaricaulia</taxon>
        <taxon>Candidatus Bipolaricaulales</taxon>
        <taxon>Candidatus Bipolaricaulaceae</taxon>
        <taxon>Candidatus Bipolaricaulis</taxon>
    </lineage>
</organism>
<proteinExistence type="predicted"/>
<dbReference type="CDD" id="cd00056">
    <property type="entry name" value="ENDO3c"/>
    <property type="match status" value="1"/>
</dbReference>
<dbReference type="PIRSF" id="PIRSF001435">
    <property type="entry name" value="Nth"/>
    <property type="match status" value="1"/>
</dbReference>
<keyword evidence="7" id="KW-1185">Reference proteome</keyword>
<dbReference type="PANTHER" id="PTHR47203:SF1">
    <property type="entry name" value="HYPOTHETICAL BASE EXCISION DNA REPAIR PROTEIN (EUROFUNG)"/>
    <property type="match status" value="1"/>
</dbReference>
<evidence type="ECO:0000256" key="1">
    <source>
        <dbReference type="ARBA" id="ARBA00001966"/>
    </source>
</evidence>
<dbReference type="InterPro" id="IPR003651">
    <property type="entry name" value="Endonuclease3_FeS-loop_motif"/>
</dbReference>
<dbReference type="InterPro" id="IPR011257">
    <property type="entry name" value="DNA_glycosylase"/>
</dbReference>
<dbReference type="InterPro" id="IPR003265">
    <property type="entry name" value="HhH-GPD_domain"/>
</dbReference>
<dbReference type="PANTHER" id="PTHR47203">
    <property type="match status" value="1"/>
</dbReference>
<feature type="domain" description="HhH-GPD" evidence="5">
    <location>
        <begin position="59"/>
        <end position="213"/>
    </location>
</feature>
<evidence type="ECO:0000259" key="5">
    <source>
        <dbReference type="SMART" id="SM00478"/>
    </source>
</evidence>
<gene>
    <name evidence="6" type="ORF">BARAN1_0685</name>
</gene>
<keyword evidence="4" id="KW-0411">Iron-sulfur</keyword>
<dbReference type="Gene3D" id="1.10.340.30">
    <property type="entry name" value="Hypothetical protein, domain 2"/>
    <property type="match status" value="1"/>
</dbReference>
<evidence type="ECO:0000256" key="3">
    <source>
        <dbReference type="ARBA" id="ARBA00023004"/>
    </source>
</evidence>
<dbReference type="SUPFAM" id="SSF48150">
    <property type="entry name" value="DNA-glycosylase"/>
    <property type="match status" value="1"/>
</dbReference>
<dbReference type="Proteomes" id="UP000249818">
    <property type="component" value="Chromosome BARAN1"/>
</dbReference>
<dbReference type="AlphaFoldDB" id="A0A2X3L0I9"/>
<comment type="cofactor">
    <cofactor evidence="1">
        <name>[4Fe-4S] cluster</name>
        <dbReference type="ChEBI" id="CHEBI:49883"/>
    </cofactor>
</comment>
<dbReference type="EMBL" id="LS483254">
    <property type="protein sequence ID" value="SQD92709.1"/>
    <property type="molecule type" value="Genomic_DNA"/>
</dbReference>
<dbReference type="KEGG" id="bana:BARAN1_0685"/>
<protein>
    <submittedName>
        <fullName evidence="6">HhH-GPD family protein</fullName>
    </submittedName>
</protein>
<evidence type="ECO:0000313" key="6">
    <source>
        <dbReference type="EMBL" id="SQD92709.1"/>
    </source>
</evidence>
<dbReference type="Pfam" id="PF00730">
    <property type="entry name" value="HhH-GPD"/>
    <property type="match status" value="1"/>
</dbReference>
<reference evidence="7" key="1">
    <citation type="submission" date="2018-05" db="EMBL/GenBank/DDBJ databases">
        <authorList>
            <person name="Hao L."/>
        </authorList>
    </citation>
    <scope>NUCLEOTIDE SEQUENCE [LARGE SCALE GENOMIC DNA]</scope>
</reference>